<dbReference type="InterPro" id="IPR008922">
    <property type="entry name" value="Di-copper_centre_dom_sf"/>
</dbReference>
<dbReference type="AlphaFoldDB" id="A0A1Y2I4M2"/>
<dbReference type="Pfam" id="PF00264">
    <property type="entry name" value="Tyrosinase"/>
    <property type="match status" value="1"/>
</dbReference>
<dbReference type="InterPro" id="IPR002227">
    <property type="entry name" value="Tyrosinase_Cu-bd"/>
</dbReference>
<protein>
    <recommendedName>
        <fullName evidence="2">Tyrosinase copper-binding domain-containing protein</fullName>
    </recommendedName>
</protein>
<dbReference type="EMBL" id="MCFL01000003">
    <property type="protein sequence ID" value="ORZ40392.1"/>
    <property type="molecule type" value="Genomic_DNA"/>
</dbReference>
<dbReference type="GO" id="GO:0016491">
    <property type="term" value="F:oxidoreductase activity"/>
    <property type="evidence" value="ECO:0007669"/>
    <property type="project" value="InterPro"/>
</dbReference>
<keyword evidence="4" id="KW-1185">Reference proteome</keyword>
<reference evidence="3 4" key="1">
    <citation type="submission" date="2016-07" db="EMBL/GenBank/DDBJ databases">
        <title>Pervasive Adenine N6-methylation of Active Genes in Fungi.</title>
        <authorList>
            <consortium name="DOE Joint Genome Institute"/>
            <person name="Mondo S.J."/>
            <person name="Dannebaum R.O."/>
            <person name="Kuo R.C."/>
            <person name="Labutti K."/>
            <person name="Haridas S."/>
            <person name="Kuo A."/>
            <person name="Salamov A."/>
            <person name="Ahrendt S.R."/>
            <person name="Lipzen A."/>
            <person name="Sullivan W."/>
            <person name="Andreopoulos W.B."/>
            <person name="Clum A."/>
            <person name="Lindquist E."/>
            <person name="Daum C."/>
            <person name="Ramamoorthy G.K."/>
            <person name="Gryganskyi A."/>
            <person name="Culley D."/>
            <person name="Magnuson J.K."/>
            <person name="James T.Y."/>
            <person name="O'Malley M.A."/>
            <person name="Stajich J.E."/>
            <person name="Spatafora J.W."/>
            <person name="Visel A."/>
            <person name="Grigoriev I.V."/>
        </authorList>
    </citation>
    <scope>NUCLEOTIDE SEQUENCE [LARGE SCALE GENOMIC DNA]</scope>
    <source>
        <strain evidence="3 4">PL171</strain>
    </source>
</reference>
<dbReference type="PROSITE" id="PS00498">
    <property type="entry name" value="TYROSINASE_2"/>
    <property type="match status" value="1"/>
</dbReference>
<sequence length="205" mass="22396">MFPSPWPLKEVRLLSTFQLNSWLPCSLSRLMFAGCHNRVHSAFPNSQLYYTDRSPIDPFFYPMHAGTDYFFAQWQNLHSDASGMDMNRRFLGRTIGELFAYSDGPRCYRYQGVSAPSNPPASSTTTTRGSSTSASATPTGTATTAGPKPTDSPSDGRNAGNATDSAGWIPPFEKIPTSGLRPCPACLRKTRLTGSTVSLPRPLSF</sequence>
<feature type="compositionally biased region" description="Polar residues" evidence="1">
    <location>
        <begin position="151"/>
        <end position="164"/>
    </location>
</feature>
<dbReference type="SUPFAM" id="SSF48056">
    <property type="entry name" value="Di-copper centre-containing domain"/>
    <property type="match status" value="1"/>
</dbReference>
<dbReference type="Gene3D" id="1.10.1280.10">
    <property type="entry name" value="Di-copper center containing domain from catechol oxidase"/>
    <property type="match status" value="1"/>
</dbReference>
<evidence type="ECO:0000313" key="4">
    <source>
        <dbReference type="Proteomes" id="UP000193411"/>
    </source>
</evidence>
<evidence type="ECO:0000259" key="2">
    <source>
        <dbReference type="PROSITE" id="PS00498"/>
    </source>
</evidence>
<dbReference type="Proteomes" id="UP000193411">
    <property type="component" value="Unassembled WGS sequence"/>
</dbReference>
<feature type="domain" description="Tyrosinase copper-binding" evidence="2">
    <location>
        <begin position="57"/>
        <end position="68"/>
    </location>
</feature>
<gene>
    <name evidence="3" type="ORF">BCR44DRAFT_1173703</name>
</gene>
<name>A0A1Y2I4M2_9FUNG</name>
<accession>A0A1Y2I4M2</accession>
<feature type="region of interest" description="Disordered" evidence="1">
    <location>
        <begin position="112"/>
        <end position="174"/>
    </location>
</feature>
<comment type="caution">
    <text evidence="3">The sequence shown here is derived from an EMBL/GenBank/DDBJ whole genome shotgun (WGS) entry which is preliminary data.</text>
</comment>
<proteinExistence type="predicted"/>
<feature type="compositionally biased region" description="Low complexity" evidence="1">
    <location>
        <begin position="114"/>
        <end position="149"/>
    </location>
</feature>
<organism evidence="3 4">
    <name type="scientific">Catenaria anguillulae PL171</name>
    <dbReference type="NCBI Taxonomy" id="765915"/>
    <lineage>
        <taxon>Eukaryota</taxon>
        <taxon>Fungi</taxon>
        <taxon>Fungi incertae sedis</taxon>
        <taxon>Blastocladiomycota</taxon>
        <taxon>Blastocladiomycetes</taxon>
        <taxon>Blastocladiales</taxon>
        <taxon>Catenariaceae</taxon>
        <taxon>Catenaria</taxon>
    </lineage>
</organism>
<evidence type="ECO:0000313" key="3">
    <source>
        <dbReference type="EMBL" id="ORZ40392.1"/>
    </source>
</evidence>
<dbReference type="OrthoDB" id="6132182at2759"/>
<evidence type="ECO:0000256" key="1">
    <source>
        <dbReference type="SAM" id="MobiDB-lite"/>
    </source>
</evidence>